<keyword evidence="6" id="KW-0732">Signal</keyword>
<feature type="domain" description="Transferrin-like" evidence="8">
    <location>
        <begin position="493"/>
        <end position="829"/>
    </location>
</feature>
<dbReference type="SMR" id="A0A9X9ZA84"/>
<dbReference type="InterPro" id="IPR036857">
    <property type="entry name" value="Thyroglobulin_1_sf"/>
</dbReference>
<dbReference type="FunFam" id="3.40.190.10:FF:000095">
    <property type="entry name" value="Lactotransferrin"/>
    <property type="match status" value="2"/>
</dbReference>
<feature type="signal peptide" evidence="6">
    <location>
        <begin position="1"/>
        <end position="23"/>
    </location>
</feature>
<feature type="disulfide bond" evidence="12 13">
    <location>
        <begin position="46"/>
        <end position="437"/>
    </location>
</feature>
<evidence type="ECO:0000313" key="10">
    <source>
        <dbReference type="PDB" id="8D6M"/>
    </source>
</evidence>
<feature type="disulfide bond" evidence="12 13">
    <location>
        <begin position="496"/>
        <end position="528"/>
    </location>
</feature>
<dbReference type="PANTHER" id="PTHR11485:SF31">
    <property type="entry name" value="SEROTRANSFERRIN"/>
    <property type="match status" value="1"/>
</dbReference>
<protein>
    <submittedName>
        <fullName evidence="9 10">Saxiphilin</fullName>
    </submittedName>
</protein>
<feature type="disulfide bond" evidence="12 13">
    <location>
        <begin position="642"/>
        <end position="656"/>
    </location>
</feature>
<dbReference type="PROSITE" id="PS51162">
    <property type="entry name" value="THYROGLOBULIN_1_2"/>
    <property type="match status" value="2"/>
</dbReference>
<dbReference type="SMART" id="SM00094">
    <property type="entry name" value="TR_FER"/>
    <property type="match status" value="2"/>
</dbReference>
<reference evidence="14 15" key="2">
    <citation type="journal article" date="2025" name="Nat. Commun.">
        <title>Structural basis for saxitoxin congener binding and neutralization by anuran saxiphilins.</title>
        <authorList>
            <person name="Zakrzewska S."/>
            <person name="Nixon S.A."/>
            <person name="Chen Z."/>
            <person name="Hajare H.S."/>
            <person name="Park E.R."/>
            <person name="Mulcahy J.V."/>
            <person name="Arlinghaus K.M."/>
            <person name="Neu E."/>
            <person name="Konovalov K."/>
            <person name="Provasi D."/>
            <person name="Leighfield T.A."/>
            <person name="Filizola M."/>
            <person name="Du Bois J."/>
            <person name="Minor D.L."/>
        </authorList>
    </citation>
    <scope>X-RAY CRYSTALLOGRAPHY (1.80 ANGSTROMS)</scope>
    <scope>DISULFIDE BONDS</scope>
</reference>
<evidence type="ECO:0000256" key="1">
    <source>
        <dbReference type="ARBA" id="ARBA00004613"/>
    </source>
</evidence>
<evidence type="ECO:0000256" key="3">
    <source>
        <dbReference type="ARBA" id="ARBA00022525"/>
    </source>
</evidence>
<dbReference type="PDB" id="8V65">
    <property type="method" value="X-ray"/>
    <property type="resolution" value="1.80 A"/>
    <property type="chains" value="A=1-854"/>
</dbReference>
<evidence type="ECO:0007829" key="12">
    <source>
        <dbReference type="PDB" id="8D6G"/>
    </source>
</evidence>
<dbReference type="GO" id="GO:0019731">
    <property type="term" value="P:antibacterial humoral response"/>
    <property type="evidence" value="ECO:0007669"/>
    <property type="project" value="TreeGrafter"/>
</dbReference>
<feature type="disulfide bond" evidence="12 13">
    <location>
        <begin position="506"/>
        <end position="519"/>
    </location>
</feature>
<dbReference type="PDB" id="8D6O">
    <property type="method" value="X-ray"/>
    <property type="resolution" value="2.20 A"/>
    <property type="chains" value="A=1-854"/>
</dbReference>
<dbReference type="Gene3D" id="3.40.190.10">
    <property type="entry name" value="Periplasmic binding protein-like II"/>
    <property type="match status" value="4"/>
</dbReference>
<name>A0A9X9ZA84_9NEOB</name>
<feature type="disulfide bond" evidence="12 13">
    <location>
        <begin position="571"/>
        <end position="800"/>
    </location>
</feature>
<feature type="disulfide bond" evidence="12 13">
    <location>
        <begin position="389"/>
        <end position="403"/>
    </location>
</feature>
<feature type="disulfide bond" evidence="12 13">
    <location>
        <begin position="726"/>
        <end position="740"/>
    </location>
</feature>
<dbReference type="SUPFAM" id="SSF57610">
    <property type="entry name" value="Thyroglobulin type-1 domain"/>
    <property type="match status" value="2"/>
</dbReference>
<feature type="domain" description="Thyroglobulin type-1" evidence="7">
    <location>
        <begin position="179"/>
        <end position="246"/>
    </location>
</feature>
<dbReference type="PDB" id="8V66">
    <property type="method" value="X-ray"/>
    <property type="resolution" value="1.90 A"/>
    <property type="chains" value="A=1-854"/>
</dbReference>
<dbReference type="PDB" id="8D6G">
    <property type="method" value="X-ray"/>
    <property type="resolution" value="2.20 A"/>
    <property type="chains" value="A=1-854"/>
</dbReference>
<dbReference type="GO" id="GO:0005615">
    <property type="term" value="C:extracellular space"/>
    <property type="evidence" value="ECO:0007669"/>
    <property type="project" value="TreeGrafter"/>
</dbReference>
<feature type="disulfide bond" evidence="12 13">
    <location>
        <begin position="224"/>
        <end position="246"/>
    </location>
</feature>
<feature type="disulfide bond" evidence="12 13">
    <location>
        <begin position="323"/>
        <end position="336"/>
    </location>
</feature>
<keyword evidence="4 5" id="KW-1015">Disulfide bond</keyword>
<feature type="disulfide bond" evidence="12 13">
    <location>
        <begin position="608"/>
        <end position="686"/>
    </location>
</feature>
<dbReference type="PDB" id="8V68">
    <property type="method" value="X-ray"/>
    <property type="resolution" value="1.90 A"/>
    <property type="chains" value="A=1-854"/>
</dbReference>
<dbReference type="Pfam" id="PF00086">
    <property type="entry name" value="Thyroglobulin_1"/>
    <property type="match status" value="2"/>
</dbReference>
<evidence type="ECO:0007829" key="13">
    <source>
        <dbReference type="PDB" id="8D6M"/>
    </source>
</evidence>
<dbReference type="GO" id="GO:0005769">
    <property type="term" value="C:early endosome"/>
    <property type="evidence" value="ECO:0007669"/>
    <property type="project" value="TreeGrafter"/>
</dbReference>
<dbReference type="Gene3D" id="4.10.800.10">
    <property type="entry name" value="Thyroglobulin type-1"/>
    <property type="match status" value="2"/>
</dbReference>
<proteinExistence type="evidence at protein level"/>
<dbReference type="SMART" id="SM00211">
    <property type="entry name" value="TY"/>
    <property type="match status" value="2"/>
</dbReference>
<feature type="chain" id="PRO_5044470009" evidence="6">
    <location>
        <begin position="24"/>
        <end position="854"/>
    </location>
</feature>
<dbReference type="GO" id="GO:0055037">
    <property type="term" value="C:recycling endosome"/>
    <property type="evidence" value="ECO:0007669"/>
    <property type="project" value="TreeGrafter"/>
</dbReference>
<dbReference type="GO" id="GO:0005886">
    <property type="term" value="C:plasma membrane"/>
    <property type="evidence" value="ECO:0007669"/>
    <property type="project" value="TreeGrafter"/>
</dbReference>
<dbReference type="PDB" id="8V67">
    <property type="method" value="X-ray"/>
    <property type="resolution" value="1.90 A"/>
    <property type="chains" value="A=1-854"/>
</dbReference>
<organism evidence="11">
    <name type="scientific">Nanorana parkeri</name>
    <dbReference type="NCBI Taxonomy" id="125878"/>
    <lineage>
        <taxon>Eukaryota</taxon>
        <taxon>Metazoa</taxon>
        <taxon>Chordata</taxon>
        <taxon>Craniata</taxon>
        <taxon>Vertebrata</taxon>
        <taxon>Euteleostomi</taxon>
        <taxon>Amphibia</taxon>
        <taxon>Batrachia</taxon>
        <taxon>Anura</taxon>
        <taxon>Neobatrachia</taxon>
        <taxon>Ranoidea</taxon>
        <taxon>Dicroglossidae</taxon>
        <taxon>Dicroglossinae</taxon>
        <taxon>Nanorana</taxon>
    </lineage>
</organism>
<evidence type="ECO:0000259" key="7">
    <source>
        <dbReference type="PROSITE" id="PS51162"/>
    </source>
</evidence>
<gene>
    <name evidence="9 10 11" type="ORF">XM_018555331.1</name>
</gene>
<dbReference type="CDD" id="cd00191">
    <property type="entry name" value="TY"/>
    <property type="match status" value="2"/>
</dbReference>
<keyword evidence="3" id="KW-0964">Secreted</keyword>
<feature type="disulfide bond" evidence="12 13">
    <location>
        <begin position="182"/>
        <end position="204"/>
    </location>
</feature>
<dbReference type="InterPro" id="IPR000716">
    <property type="entry name" value="Thyroglobulin_1"/>
</dbReference>
<feature type="disulfide bond" evidence="12 13">
    <location>
        <begin position="333"/>
        <end position="344"/>
    </location>
</feature>
<dbReference type="PROSITE" id="PS00484">
    <property type="entry name" value="THYROGLOBULIN_1_1"/>
    <property type="match status" value="1"/>
</dbReference>
<evidence type="ECO:0007829" key="15">
    <source>
        <dbReference type="PDB" id="8V66"/>
    </source>
</evidence>
<comment type="caution">
    <text evidence="5">Lacks conserved residue(s) required for the propagation of feature annotation.</text>
</comment>
<evidence type="ECO:0000256" key="5">
    <source>
        <dbReference type="PROSITE-ProRule" id="PRU00500"/>
    </source>
</evidence>
<dbReference type="PDB" id="8D6M">
    <property type="method" value="X-ray"/>
    <property type="resolution" value="2.00 A"/>
    <property type="chains" value="A=1-854"/>
</dbReference>
<evidence type="ECO:0000256" key="6">
    <source>
        <dbReference type="SAM" id="SignalP"/>
    </source>
</evidence>
<dbReference type="PROSITE" id="PS51408">
    <property type="entry name" value="TRANSFERRIN_LIKE_4"/>
    <property type="match status" value="2"/>
</dbReference>
<dbReference type="InterPro" id="IPR001156">
    <property type="entry name" value="Transferrin-like_dom"/>
</dbReference>
<feature type="disulfide bond" evidence="12 13">
    <location>
        <begin position="254"/>
        <end position="845"/>
    </location>
</feature>
<evidence type="ECO:0007829" key="14">
    <source>
        <dbReference type="PDB" id="8V65"/>
    </source>
</evidence>
<feature type="disulfide bond" evidence="12 13">
    <location>
        <begin position="29"/>
        <end position="64"/>
    </location>
</feature>
<evidence type="ECO:0000313" key="11">
    <source>
        <dbReference type="PDB" id="8D6O"/>
    </source>
</evidence>
<sequence>MALTFHTALYFTIVGLSFAASDARHVQWCTISHLEQKKCNDLVGSCNVPDITLACVYRSSTENCMAAIKDGQADAMFLDSGDVYKASLDHYNLKPIIAEPYSLHRELTKCLKHRQESLGGDKMVKGRYIPQCDEKGNYHPVQCHASTGYCWCVNANGEKIEGTNTTPVQTPPTCPSQVLTKCLKERQEALGGKRIAIGRYIPQCDEQGNYRPMQCHGSTGYCWCVNAIGEKIEGTNTPPGNTQPTCQSHDWDTCHYAVAVVKNSSTFQFGQLKGKRSCHSGLSKTDGWNAPVNVFVEKKLLPWDGLAKGSIERAVSKFFSASCIPGATETNLCKQCIGEEEKKCKSSHDEPYYGDHGAFRCLQEDKGDVAFLKNTALPDEHSGVYELLCPDNTRKPLNKYKECNLGKVPADAVVTRKAGDKTKDINDFLLEAQKKKCKLFGSPHGKDLMFDDSTTHLAPLPSEIDAFFFLGVKWYNAMKALTEDVKLPSKNKVRWCTINKPEMMKCKDWAAVSGGAIACTEASCPEHCVKQILKGEADAVTLDVQYMYMALMCGLLPAVEEYPNKDDFHPCQIPGSTIKDFGTKRAVALVKKSNKDIKWNNLKGKKSCHTHVGDIPGWVIPAGLISNQNDNIDIESFFGESCAPGSDTNSKLCKLCIGDPENPKASTRCSLSDKEAYYGNEGAFRCLVEKGDVAFVPHTVVFANTDGKNPAEWAKDLKSEDFEILCLDGSRAPVTNYRGCNLSGLPPRAIVTREESVSDVVRILINQQSLYGRNGFEKDMFQMFSSAKGQNLLFNDETQCLIEFDRQPKDIMEDYFGVRYYTAVYSASRSAVPSELIPACTFKHCSNSLEVLFQ</sequence>
<feature type="disulfide bond" evidence="5 12">
    <location>
        <begin position="143"/>
        <end position="150"/>
    </location>
</feature>
<keyword evidence="12 13" id="KW-0002">3D-structure</keyword>
<feature type="disulfide bond" evidence="12 13">
    <location>
        <begin position="152"/>
        <end position="174"/>
    </location>
</feature>
<feature type="disulfide bond" evidence="12 13">
    <location>
        <begin position="278"/>
        <end position="361"/>
    </location>
</feature>
<feature type="disulfide bond" evidence="12 13">
    <location>
        <begin position="39"/>
        <end position="55"/>
    </location>
</feature>
<feature type="disulfide bond" evidence="12 13">
    <location>
        <begin position="110"/>
        <end position="132"/>
    </location>
</feature>
<accession>A0A9X9ZA84</accession>
<evidence type="ECO:0000256" key="4">
    <source>
        <dbReference type="ARBA" id="ARBA00023157"/>
    </source>
</evidence>
<comment type="subunit">
    <text evidence="2">Monomer.</text>
</comment>
<dbReference type="PANTHER" id="PTHR11485">
    <property type="entry name" value="TRANSFERRIN"/>
    <property type="match status" value="1"/>
</dbReference>
<reference evidence="12 13" key="1">
    <citation type="journal article" date="2022" name="Proc. Natl. Acad. Sci. U.S.A.">
        <title>Definition of a saxitoxin (STX) binding code enables discovery and characterization of the anuran saxiphilin family.</title>
        <authorList>
            <person name="Chen Z."/>
            <person name="Zakrzewska S."/>
            <person name="Hajare H.S."/>
            <person name="Alvarez-Buylla A."/>
            <person name="Abderemane-Ali F."/>
            <person name="Bogan M."/>
            <person name="Ramirez D."/>
            <person name="O'Connell L.A."/>
            <person name="Du Bois J."/>
            <person name="Minor D.L."/>
        </authorList>
    </citation>
    <scope>X-RAY CRYSTALLOGRAPHY (2.00 ANGSTROMS)</scope>
    <scope>DISULFIDE BONDS</scope>
</reference>
<evidence type="ECO:0000256" key="2">
    <source>
        <dbReference type="ARBA" id="ARBA00011245"/>
    </source>
</evidence>
<feature type="disulfide bond" evidence="12 13">
    <location>
        <begin position="653"/>
        <end position="669"/>
    </location>
</feature>
<feature type="disulfide bond" evidence="12 13">
    <location>
        <begin position="553"/>
        <end position="840"/>
    </location>
</feature>
<dbReference type="AlphaFoldDB" id="A0A9X9ZA84"/>
<feature type="domain" description="Thyroglobulin type-1" evidence="7">
    <location>
        <begin position="107"/>
        <end position="174"/>
    </location>
</feature>
<evidence type="ECO:0000259" key="8">
    <source>
        <dbReference type="PROSITE" id="PS51408"/>
    </source>
</evidence>
<feature type="domain" description="Transferrin-like" evidence="8">
    <location>
        <begin position="26"/>
        <end position="483"/>
    </location>
</feature>
<dbReference type="GO" id="GO:0006826">
    <property type="term" value="P:iron ion transport"/>
    <property type="evidence" value="ECO:0007669"/>
    <property type="project" value="TreeGrafter"/>
</dbReference>
<dbReference type="SUPFAM" id="SSF53850">
    <property type="entry name" value="Periplasmic binding protein-like II"/>
    <property type="match status" value="2"/>
</dbReference>
<feature type="disulfide bond" evidence="5 12">
    <location>
        <begin position="215"/>
        <end position="222"/>
    </location>
</feature>
<evidence type="ECO:0000313" key="9">
    <source>
        <dbReference type="PDB" id="8D6G"/>
    </source>
</evidence>
<comment type="subcellular location">
    <subcellularLocation>
        <location evidence="1">Secreted</location>
    </subcellularLocation>
</comment>
<dbReference type="Pfam" id="PF00405">
    <property type="entry name" value="Transferrin"/>
    <property type="match status" value="2"/>
</dbReference>
<dbReference type="PDB" id="8V69">
    <property type="method" value="X-ray"/>
    <property type="resolution" value="1.95 A"/>
    <property type="chains" value="A=1-854"/>
</dbReference>
<dbReference type="PRINTS" id="PR00422">
    <property type="entry name" value="TRANSFERRIN"/>
</dbReference>